<dbReference type="KEGG" id="tpf:TPHA_0K01580"/>
<dbReference type="Proteomes" id="UP000005666">
    <property type="component" value="Chromosome 11"/>
</dbReference>
<feature type="compositionally biased region" description="Basic and acidic residues" evidence="1">
    <location>
        <begin position="123"/>
        <end position="136"/>
    </location>
</feature>
<keyword evidence="3" id="KW-1185">Reference proteome</keyword>
<gene>
    <name evidence="2" type="primary">TPHA0K01580</name>
    <name evidence="2" type="ordered locus">TPHA_0K01580</name>
</gene>
<dbReference type="HOGENOM" id="CLU_1548646_0_0_1"/>
<dbReference type="EMBL" id="HE612866">
    <property type="protein sequence ID" value="CCE65291.1"/>
    <property type="molecule type" value="Genomic_DNA"/>
</dbReference>
<evidence type="ECO:0000256" key="1">
    <source>
        <dbReference type="SAM" id="MobiDB-lite"/>
    </source>
</evidence>
<dbReference type="AlphaFoldDB" id="G8BZG3"/>
<evidence type="ECO:0000313" key="3">
    <source>
        <dbReference type="Proteomes" id="UP000005666"/>
    </source>
</evidence>
<feature type="compositionally biased region" description="Polar residues" evidence="1">
    <location>
        <begin position="137"/>
        <end position="151"/>
    </location>
</feature>
<name>G8BZG3_TETPH</name>
<organism evidence="2 3">
    <name type="scientific">Tetrapisispora phaffii (strain ATCC 24235 / CBS 4417 / NBRC 1672 / NRRL Y-8282 / UCD 70-5)</name>
    <name type="common">Yeast</name>
    <name type="synonym">Fabospora phaffii</name>
    <dbReference type="NCBI Taxonomy" id="1071381"/>
    <lineage>
        <taxon>Eukaryota</taxon>
        <taxon>Fungi</taxon>
        <taxon>Dikarya</taxon>
        <taxon>Ascomycota</taxon>
        <taxon>Saccharomycotina</taxon>
        <taxon>Saccharomycetes</taxon>
        <taxon>Saccharomycetales</taxon>
        <taxon>Saccharomycetaceae</taxon>
        <taxon>Tetrapisispora</taxon>
    </lineage>
</organism>
<evidence type="ECO:0000313" key="2">
    <source>
        <dbReference type="EMBL" id="CCE65291.1"/>
    </source>
</evidence>
<dbReference type="RefSeq" id="XP_003687725.1">
    <property type="nucleotide sequence ID" value="XM_003687677.1"/>
</dbReference>
<protein>
    <submittedName>
        <fullName evidence="2">Uncharacterized protein</fullName>
    </submittedName>
</protein>
<accession>G8BZG3</accession>
<reference evidence="2 3" key="1">
    <citation type="journal article" date="2011" name="Proc. Natl. Acad. Sci. U.S.A.">
        <title>Evolutionary erosion of yeast sex chromosomes by mating-type switching accidents.</title>
        <authorList>
            <person name="Gordon J.L."/>
            <person name="Armisen D."/>
            <person name="Proux-Wera E."/>
            <person name="Oheigeartaigh S.S."/>
            <person name="Byrne K.P."/>
            <person name="Wolfe K.H."/>
        </authorList>
    </citation>
    <scope>NUCLEOTIDE SEQUENCE [LARGE SCALE GENOMIC DNA]</scope>
    <source>
        <strain evidence="3">ATCC 24235 / CBS 4417 / NBRC 1672 / NRRL Y-8282 / UCD 70-5</strain>
    </source>
</reference>
<sequence length="173" mass="19231">MCIALHCTHALTGGHQSLPEPIALASEISKIGNNNNNNSNRYSGKEPTYWDNLTPRVSVVLKRLNIRFSDKLPQPGIRLLFTVCHSGLRGACPARRTVCRSQSPFPFLSVFFGNQIPSFPRHTPCDQHNSKTEQNKTLHNSKKSNAQSTARVSFGTDSPKKNTATNCKKHTNF</sequence>
<feature type="region of interest" description="Disordered" evidence="1">
    <location>
        <begin position="121"/>
        <end position="173"/>
    </location>
</feature>
<proteinExistence type="predicted"/>
<dbReference type="GeneID" id="11533282"/>